<accession>Q2NA99</accession>
<name>Q2NA99_ERYLH</name>
<evidence type="ECO:0000313" key="1">
    <source>
        <dbReference type="EMBL" id="ABC63392.1"/>
    </source>
</evidence>
<dbReference type="EMBL" id="CP000157">
    <property type="protein sequence ID" value="ABC63392.1"/>
    <property type="molecule type" value="Genomic_DNA"/>
</dbReference>
<dbReference type="KEGG" id="eli:ELI_06500"/>
<sequence>MLLHSMGLRLTRQHAWLFVLSWTTLTQLKTAHRLQKLLDCYTMPSIIAQRFRGFSGPHQRLVQLRDTEGKSFVNSTKLTMRRL</sequence>
<gene>
    <name evidence="1" type="ordered locus">ELI_06500</name>
</gene>
<dbReference type="AlphaFoldDB" id="Q2NA99"/>
<dbReference type="STRING" id="314225.ELI_06500"/>
<protein>
    <submittedName>
        <fullName evidence="1">Uncharacterized protein</fullName>
    </submittedName>
</protein>
<dbReference type="HOGENOM" id="CLU_2537397_0_0_5"/>
<reference evidence="2" key="1">
    <citation type="journal article" date="2009" name="J. Bacteriol.">
        <title>Complete genome sequence of Erythrobacter litoralis HTCC2594.</title>
        <authorList>
            <person name="Oh H.M."/>
            <person name="Giovannoni S.J."/>
            <person name="Ferriera S."/>
            <person name="Johnson J."/>
            <person name="Cho J.C."/>
        </authorList>
    </citation>
    <scope>NUCLEOTIDE SEQUENCE [LARGE SCALE GENOMIC DNA]</scope>
    <source>
        <strain evidence="2">HTCC2594</strain>
    </source>
</reference>
<proteinExistence type="predicted"/>
<organism evidence="1 2">
    <name type="scientific">Erythrobacter litoralis (strain HTCC2594)</name>
    <dbReference type="NCBI Taxonomy" id="314225"/>
    <lineage>
        <taxon>Bacteria</taxon>
        <taxon>Pseudomonadati</taxon>
        <taxon>Pseudomonadota</taxon>
        <taxon>Alphaproteobacteria</taxon>
        <taxon>Sphingomonadales</taxon>
        <taxon>Erythrobacteraceae</taxon>
        <taxon>Erythrobacter/Porphyrobacter group</taxon>
        <taxon>Erythrobacter</taxon>
    </lineage>
</organism>
<evidence type="ECO:0000313" key="2">
    <source>
        <dbReference type="Proteomes" id="UP000008808"/>
    </source>
</evidence>
<keyword evidence="2" id="KW-1185">Reference proteome</keyword>
<dbReference type="Proteomes" id="UP000008808">
    <property type="component" value="Chromosome"/>
</dbReference>